<proteinExistence type="predicted"/>
<evidence type="ECO:0000313" key="2">
    <source>
        <dbReference type="Proteomes" id="UP000621799"/>
    </source>
</evidence>
<comment type="caution">
    <text evidence="1">The sequence shown here is derived from an EMBL/GenBank/DDBJ whole genome shotgun (WGS) entry which is preliminary data.</text>
</comment>
<organism evidence="1 2">
    <name type="scientific">Zarconia navalis LEGE 11467</name>
    <dbReference type="NCBI Taxonomy" id="1828826"/>
    <lineage>
        <taxon>Bacteria</taxon>
        <taxon>Bacillati</taxon>
        <taxon>Cyanobacteriota</taxon>
        <taxon>Cyanophyceae</taxon>
        <taxon>Oscillatoriophycideae</taxon>
        <taxon>Oscillatoriales</taxon>
        <taxon>Oscillatoriales incertae sedis</taxon>
        <taxon>Zarconia</taxon>
        <taxon>Zarconia navalis</taxon>
    </lineage>
</organism>
<protein>
    <submittedName>
        <fullName evidence="1">Uncharacterized protein</fullName>
    </submittedName>
</protein>
<dbReference type="AlphaFoldDB" id="A0A928VXG5"/>
<gene>
    <name evidence="1" type="ORF">IQ235_11460</name>
</gene>
<reference evidence="1" key="1">
    <citation type="submission" date="2020-10" db="EMBL/GenBank/DDBJ databases">
        <authorList>
            <person name="Castelo-Branco R."/>
            <person name="Eusebio N."/>
            <person name="Adriana R."/>
            <person name="Vieira A."/>
            <person name="Brugerolle De Fraissinette N."/>
            <person name="Rezende De Castro R."/>
            <person name="Schneider M.P."/>
            <person name="Vasconcelos V."/>
            <person name="Leao P.N."/>
        </authorList>
    </citation>
    <scope>NUCLEOTIDE SEQUENCE</scope>
    <source>
        <strain evidence="1">LEGE 11467</strain>
    </source>
</reference>
<sequence length="191" mass="20671">MSTLPNSSDPSQTQAELDLLATLFPDANSVNAEGLAYPWNLANGESDAYIAALEQNLEMNALSSEEIAGRSSALFKQLQQCWSRTELASKFAAVPHSILEAIADRAKEILDSPQVAADRLVACVAQLFPEWTDADLQVLARPFAYAMRGTDGVESAIAGVSSSQWSELSQIERVRLSLAAAHYILNQTDLD</sequence>
<evidence type="ECO:0000313" key="1">
    <source>
        <dbReference type="EMBL" id="MBE9041399.1"/>
    </source>
</evidence>
<dbReference type="Proteomes" id="UP000621799">
    <property type="component" value="Unassembled WGS sequence"/>
</dbReference>
<keyword evidence="2" id="KW-1185">Reference proteome</keyword>
<dbReference type="RefSeq" id="WP_264321610.1">
    <property type="nucleotide sequence ID" value="NZ_JADEXN010000189.1"/>
</dbReference>
<accession>A0A928VXG5</accession>
<name>A0A928VXG5_9CYAN</name>
<dbReference type="EMBL" id="JADEXN010000189">
    <property type="protein sequence ID" value="MBE9041399.1"/>
    <property type="molecule type" value="Genomic_DNA"/>
</dbReference>